<reference evidence="1 2" key="1">
    <citation type="journal article" date="2016" name="Nat. Commun.">
        <title>Thousands of microbial genomes shed light on interconnected biogeochemical processes in an aquifer system.</title>
        <authorList>
            <person name="Anantharaman K."/>
            <person name="Brown C.T."/>
            <person name="Hug L.A."/>
            <person name="Sharon I."/>
            <person name="Castelle C.J."/>
            <person name="Probst A.J."/>
            <person name="Thomas B.C."/>
            <person name="Singh A."/>
            <person name="Wilkins M.J."/>
            <person name="Karaoz U."/>
            <person name="Brodie E.L."/>
            <person name="Williams K.H."/>
            <person name="Hubbard S.S."/>
            <person name="Banfield J.F."/>
        </authorList>
    </citation>
    <scope>NUCLEOTIDE SEQUENCE [LARGE SCALE GENOMIC DNA]</scope>
</reference>
<dbReference type="Proteomes" id="UP000176897">
    <property type="component" value="Unassembled WGS sequence"/>
</dbReference>
<gene>
    <name evidence="1" type="ORF">A3B21_05215</name>
</gene>
<dbReference type="Pfam" id="PF10049">
    <property type="entry name" value="DUF2283"/>
    <property type="match status" value="1"/>
</dbReference>
<evidence type="ECO:0000313" key="2">
    <source>
        <dbReference type="Proteomes" id="UP000176897"/>
    </source>
</evidence>
<name>A0A1F7UUW5_9BACT</name>
<organism evidence="1 2">
    <name type="scientific">Candidatus Uhrbacteria bacterium RIFCSPLOWO2_01_FULL_47_24</name>
    <dbReference type="NCBI Taxonomy" id="1802401"/>
    <lineage>
        <taxon>Bacteria</taxon>
        <taxon>Candidatus Uhriibacteriota</taxon>
    </lineage>
</organism>
<dbReference type="EMBL" id="MGEJ01000001">
    <property type="protein sequence ID" value="OGL82083.1"/>
    <property type="molecule type" value="Genomic_DNA"/>
</dbReference>
<evidence type="ECO:0008006" key="3">
    <source>
        <dbReference type="Google" id="ProtNLM"/>
    </source>
</evidence>
<dbReference type="STRING" id="1802401.A3B21_05215"/>
<dbReference type="AlphaFoldDB" id="A0A1F7UUW5"/>
<sequence length="74" mass="8103">MKVKNPKIKYDPEAKILSIRLGASTSVDSEVKGNVVLDYDAKGNLVNVDIMKVSLSEFGSTPTLRELIRIPKTA</sequence>
<evidence type="ECO:0000313" key="1">
    <source>
        <dbReference type="EMBL" id="OGL82083.1"/>
    </source>
</evidence>
<proteinExistence type="predicted"/>
<comment type="caution">
    <text evidence="1">The sequence shown here is derived from an EMBL/GenBank/DDBJ whole genome shotgun (WGS) entry which is preliminary data.</text>
</comment>
<accession>A0A1F7UUW5</accession>
<protein>
    <recommendedName>
        <fullName evidence="3">DUF2283 domain-containing protein</fullName>
    </recommendedName>
</protein>
<dbReference type="InterPro" id="IPR019270">
    <property type="entry name" value="DUF2283"/>
</dbReference>